<dbReference type="InterPro" id="IPR018841">
    <property type="entry name" value="DUF2442"/>
</dbReference>
<evidence type="ECO:0000313" key="2">
    <source>
        <dbReference type="Proteomes" id="UP000030428"/>
    </source>
</evidence>
<gene>
    <name evidence="1" type="ORF">PN36_31570</name>
</gene>
<organism evidence="1 2">
    <name type="scientific">Candidatus Thiomargarita nelsonii</name>
    <dbReference type="NCBI Taxonomy" id="1003181"/>
    <lineage>
        <taxon>Bacteria</taxon>
        <taxon>Pseudomonadati</taxon>
        <taxon>Pseudomonadota</taxon>
        <taxon>Gammaproteobacteria</taxon>
        <taxon>Thiotrichales</taxon>
        <taxon>Thiotrichaceae</taxon>
        <taxon>Thiomargarita</taxon>
    </lineage>
</organism>
<name>A0A0A6P8X9_9GAMM</name>
<dbReference type="InterPro" id="IPR036782">
    <property type="entry name" value="NE0471-like_N"/>
</dbReference>
<dbReference type="AlphaFoldDB" id="A0A0A6P8X9"/>
<proteinExistence type="predicted"/>
<sequence>MNSAVKTAWIKAASVRANNHFQLHLTMEDGEKLDLDLTPLINSREAFWRLKAFRYFQKVSIDPLGGLCWPEGEDISPTKMLDYIKR</sequence>
<dbReference type="SUPFAM" id="SSF143880">
    <property type="entry name" value="NE0471 N-terminal domain-like"/>
    <property type="match status" value="1"/>
</dbReference>
<dbReference type="Pfam" id="PF10387">
    <property type="entry name" value="DUF2442"/>
    <property type="match status" value="1"/>
</dbReference>
<protein>
    <recommendedName>
        <fullName evidence="3">DUF2442 domain-containing protein</fullName>
    </recommendedName>
</protein>
<evidence type="ECO:0000313" key="1">
    <source>
        <dbReference type="EMBL" id="KHD07188.1"/>
    </source>
</evidence>
<comment type="caution">
    <text evidence="1">The sequence shown here is derived from an EMBL/GenBank/DDBJ whole genome shotgun (WGS) entry which is preliminary data.</text>
</comment>
<accession>A0A0A6P8X9</accession>
<dbReference type="EMBL" id="JSZA02000253">
    <property type="protein sequence ID" value="KHD07188.1"/>
    <property type="molecule type" value="Genomic_DNA"/>
</dbReference>
<dbReference type="Gene3D" id="3.30.2020.10">
    <property type="entry name" value="NE0471-like N-terminal domain"/>
    <property type="match status" value="1"/>
</dbReference>
<evidence type="ECO:0008006" key="3">
    <source>
        <dbReference type="Google" id="ProtNLM"/>
    </source>
</evidence>
<reference evidence="1 2" key="1">
    <citation type="journal article" date="2016" name="Front. Microbiol.">
        <title>Single-Cell (Meta-)Genomics of a Dimorphic Candidatus Thiomargarita nelsonii Reveals Genomic Plasticity.</title>
        <authorList>
            <person name="Flood B.E."/>
            <person name="Fliss P."/>
            <person name="Jones D.S."/>
            <person name="Dick G.J."/>
            <person name="Jain S."/>
            <person name="Kaster A.K."/>
            <person name="Winkel M."/>
            <person name="Mussmann M."/>
            <person name="Bailey J."/>
        </authorList>
    </citation>
    <scope>NUCLEOTIDE SEQUENCE [LARGE SCALE GENOMIC DNA]</scope>
    <source>
        <strain evidence="1">Hydrate Ridge</strain>
    </source>
</reference>
<dbReference type="Proteomes" id="UP000030428">
    <property type="component" value="Unassembled WGS sequence"/>
</dbReference>
<keyword evidence="2" id="KW-1185">Reference proteome</keyword>